<accession>A0A5M3XY00</accession>
<gene>
    <name evidence="1" type="ORF">Aple_086550</name>
</gene>
<organism evidence="1 2">
    <name type="scientific">Acrocarpospora pleiomorpha</name>
    <dbReference type="NCBI Taxonomy" id="90975"/>
    <lineage>
        <taxon>Bacteria</taxon>
        <taxon>Bacillati</taxon>
        <taxon>Actinomycetota</taxon>
        <taxon>Actinomycetes</taxon>
        <taxon>Streptosporangiales</taxon>
        <taxon>Streptosporangiaceae</taxon>
        <taxon>Acrocarpospora</taxon>
    </lineage>
</organism>
<name>A0A5M3XY00_9ACTN</name>
<dbReference type="AlphaFoldDB" id="A0A5M3XY00"/>
<protein>
    <submittedName>
        <fullName evidence="1">Uncharacterized protein</fullName>
    </submittedName>
</protein>
<evidence type="ECO:0000313" key="1">
    <source>
        <dbReference type="EMBL" id="GES25756.1"/>
    </source>
</evidence>
<reference evidence="1 2" key="1">
    <citation type="submission" date="2019-10" db="EMBL/GenBank/DDBJ databases">
        <title>Whole genome shotgun sequence of Acrocarpospora pleiomorpha NBRC 16267.</title>
        <authorList>
            <person name="Ichikawa N."/>
            <person name="Kimura A."/>
            <person name="Kitahashi Y."/>
            <person name="Komaki H."/>
            <person name="Oguchi A."/>
        </authorList>
    </citation>
    <scope>NUCLEOTIDE SEQUENCE [LARGE SCALE GENOMIC DNA]</scope>
    <source>
        <strain evidence="1 2">NBRC 16267</strain>
    </source>
</reference>
<sequence length="53" mass="5743">MRLVEGLEEVLAAKFAAILPHLDERQRRLLLGAEARVLGHGGIRLVARAAEVG</sequence>
<dbReference type="Proteomes" id="UP000377595">
    <property type="component" value="Unassembled WGS sequence"/>
</dbReference>
<comment type="caution">
    <text evidence="1">The sequence shown here is derived from an EMBL/GenBank/DDBJ whole genome shotgun (WGS) entry which is preliminary data.</text>
</comment>
<dbReference type="EMBL" id="BLAF01000073">
    <property type="protein sequence ID" value="GES25756.1"/>
    <property type="molecule type" value="Genomic_DNA"/>
</dbReference>
<evidence type="ECO:0000313" key="2">
    <source>
        <dbReference type="Proteomes" id="UP000377595"/>
    </source>
</evidence>
<keyword evidence="2" id="KW-1185">Reference proteome</keyword>
<proteinExistence type="predicted"/>